<evidence type="ECO:0000313" key="2">
    <source>
        <dbReference type="Proteomes" id="UP000236724"/>
    </source>
</evidence>
<sequence>MVMIIAVITVVLPVPAQIDANGKQGAVLSAF</sequence>
<reference evidence="1 2" key="1">
    <citation type="submission" date="2016-10" db="EMBL/GenBank/DDBJ databases">
        <authorList>
            <person name="de Groot N.N."/>
        </authorList>
    </citation>
    <scope>NUCLEOTIDE SEQUENCE [LARGE SCALE GENOMIC DNA]</scope>
    <source>
        <strain evidence="1">MBHS1</strain>
    </source>
</reference>
<evidence type="ECO:0000313" key="1">
    <source>
        <dbReference type="EMBL" id="SEH06731.1"/>
    </source>
</evidence>
<protein>
    <submittedName>
        <fullName evidence="1">Uncharacterized protein</fullName>
    </submittedName>
</protein>
<gene>
    <name evidence="1" type="ORF">MBHS_02597</name>
</gene>
<dbReference type="AlphaFoldDB" id="A0A1H6FBH5"/>
<dbReference type="Proteomes" id="UP000236724">
    <property type="component" value="Unassembled WGS sequence"/>
</dbReference>
<proteinExistence type="predicted"/>
<organism evidence="1 2">
    <name type="scientific">Candidatus Venteria ishoeyi</name>
    <dbReference type="NCBI Taxonomy" id="1899563"/>
    <lineage>
        <taxon>Bacteria</taxon>
        <taxon>Pseudomonadati</taxon>
        <taxon>Pseudomonadota</taxon>
        <taxon>Gammaproteobacteria</taxon>
        <taxon>Thiotrichales</taxon>
        <taxon>Thiotrichaceae</taxon>
        <taxon>Venteria</taxon>
    </lineage>
</organism>
<accession>A0A1H6FBH5</accession>
<dbReference type="EMBL" id="FMSV02000503">
    <property type="protein sequence ID" value="SEH06731.1"/>
    <property type="molecule type" value="Genomic_DNA"/>
</dbReference>
<name>A0A1H6FBH5_9GAMM</name>
<keyword evidence="2" id="KW-1185">Reference proteome</keyword>